<keyword evidence="4" id="KW-1185">Reference proteome</keyword>
<protein>
    <recommendedName>
        <fullName evidence="2">Thioesterase domain-containing protein</fullName>
    </recommendedName>
</protein>
<dbReference type="InterPro" id="IPR006683">
    <property type="entry name" value="Thioestr_dom"/>
</dbReference>
<dbReference type="NCBIfam" id="TIGR00369">
    <property type="entry name" value="unchar_dom_1"/>
    <property type="match status" value="1"/>
</dbReference>
<dbReference type="Proteomes" id="UP000601597">
    <property type="component" value="Unassembled WGS sequence"/>
</dbReference>
<keyword evidence="1" id="KW-0378">Hydrolase</keyword>
<organism evidence="3 4">
    <name type="scientific">Marinobacter zhanjiangensis</name>
    <dbReference type="NCBI Taxonomy" id="578215"/>
    <lineage>
        <taxon>Bacteria</taxon>
        <taxon>Pseudomonadati</taxon>
        <taxon>Pseudomonadota</taxon>
        <taxon>Gammaproteobacteria</taxon>
        <taxon>Pseudomonadales</taxon>
        <taxon>Marinobacteraceae</taxon>
        <taxon>Marinobacter</taxon>
    </lineage>
</organism>
<dbReference type="EMBL" id="BMXV01000002">
    <property type="protein sequence ID" value="GGY65624.1"/>
    <property type="molecule type" value="Genomic_DNA"/>
</dbReference>
<accession>A0ABQ3AVQ3</accession>
<dbReference type="PANTHER" id="PTHR43240">
    <property type="entry name" value="1,4-DIHYDROXY-2-NAPHTHOYL-COA THIOESTERASE 1"/>
    <property type="match status" value="1"/>
</dbReference>
<proteinExistence type="predicted"/>
<evidence type="ECO:0000259" key="2">
    <source>
        <dbReference type="Pfam" id="PF03061"/>
    </source>
</evidence>
<sequence>MTDVVTDKVLGDRVERFIKTLNQAQELGLTVVDASSGQLTLQLPYSEKIIGNPETGVIHGGAITTLMDTTSGSVMICALDDFELCPTLDLRVDYMRPAEPGKPVHARAEIRKMTRNIAFTRCEAYQDNGEVIATCVGTFMRIGKEATPKSFRDMITGARQ</sequence>
<dbReference type="InterPro" id="IPR003736">
    <property type="entry name" value="PAAI_dom"/>
</dbReference>
<evidence type="ECO:0000313" key="4">
    <source>
        <dbReference type="Proteomes" id="UP000601597"/>
    </source>
</evidence>
<dbReference type="InterPro" id="IPR029069">
    <property type="entry name" value="HotDog_dom_sf"/>
</dbReference>
<gene>
    <name evidence="3" type="ORF">GCM10007071_10490</name>
</gene>
<dbReference type="RefSeq" id="WP_189573878.1">
    <property type="nucleotide sequence ID" value="NZ_BMXV01000002.1"/>
</dbReference>
<reference evidence="4" key="1">
    <citation type="journal article" date="2019" name="Int. J. Syst. Evol. Microbiol.">
        <title>The Global Catalogue of Microorganisms (GCM) 10K type strain sequencing project: providing services to taxonomists for standard genome sequencing and annotation.</title>
        <authorList>
            <consortium name="The Broad Institute Genomics Platform"/>
            <consortium name="The Broad Institute Genome Sequencing Center for Infectious Disease"/>
            <person name="Wu L."/>
            <person name="Ma J."/>
        </authorList>
    </citation>
    <scope>NUCLEOTIDE SEQUENCE [LARGE SCALE GENOMIC DNA]</scope>
    <source>
        <strain evidence="4">KCTC 22280</strain>
    </source>
</reference>
<dbReference type="PANTHER" id="PTHR43240:SF7">
    <property type="entry name" value="BLR7284 PROTEIN"/>
    <property type="match status" value="1"/>
</dbReference>
<comment type="caution">
    <text evidence="3">The sequence shown here is derived from an EMBL/GenBank/DDBJ whole genome shotgun (WGS) entry which is preliminary data.</text>
</comment>
<evidence type="ECO:0000256" key="1">
    <source>
        <dbReference type="ARBA" id="ARBA00022801"/>
    </source>
</evidence>
<name>A0ABQ3AVQ3_9GAMM</name>
<dbReference type="CDD" id="cd03443">
    <property type="entry name" value="PaaI_thioesterase"/>
    <property type="match status" value="1"/>
</dbReference>
<evidence type="ECO:0000313" key="3">
    <source>
        <dbReference type="EMBL" id="GGY65624.1"/>
    </source>
</evidence>
<feature type="domain" description="Thioesterase" evidence="2">
    <location>
        <begin position="56"/>
        <end position="132"/>
    </location>
</feature>
<dbReference type="Pfam" id="PF03061">
    <property type="entry name" value="4HBT"/>
    <property type="match status" value="1"/>
</dbReference>
<dbReference type="SUPFAM" id="SSF54637">
    <property type="entry name" value="Thioesterase/thiol ester dehydrase-isomerase"/>
    <property type="match status" value="1"/>
</dbReference>
<dbReference type="Gene3D" id="3.10.129.10">
    <property type="entry name" value="Hotdog Thioesterase"/>
    <property type="match status" value="1"/>
</dbReference>